<dbReference type="PANTHER" id="PTHR33653">
    <property type="entry name" value="RIBONUCLEASE VAPC2"/>
    <property type="match status" value="1"/>
</dbReference>
<dbReference type="GO" id="GO:0016787">
    <property type="term" value="F:hydrolase activity"/>
    <property type="evidence" value="ECO:0007669"/>
    <property type="project" value="UniProtKB-KW"/>
</dbReference>
<dbReference type="OrthoDB" id="532510at2"/>
<dbReference type="GO" id="GO:0046872">
    <property type="term" value="F:metal ion binding"/>
    <property type="evidence" value="ECO:0007669"/>
    <property type="project" value="UniProtKB-KW"/>
</dbReference>
<dbReference type="SUPFAM" id="SSF88723">
    <property type="entry name" value="PIN domain-like"/>
    <property type="match status" value="1"/>
</dbReference>
<dbReference type="CDD" id="cd18737">
    <property type="entry name" value="PIN_VapC4-5_FitB-like"/>
    <property type="match status" value="1"/>
</dbReference>
<dbReference type="Proteomes" id="UP001264340">
    <property type="component" value="Unassembled WGS sequence"/>
</dbReference>
<dbReference type="STRING" id="169427.SAMN05192548_103224"/>
<keyword evidence="5" id="KW-0378">Hydrolase</keyword>
<proteinExistence type="inferred from homology"/>
<keyword evidence="6" id="KW-0460">Magnesium</keyword>
<dbReference type="RefSeq" id="WP_073431123.1">
    <property type="nucleotide sequence ID" value="NZ_CADFGY010000022.1"/>
</dbReference>
<reference evidence="10 11" key="1">
    <citation type="submission" date="2016-11" db="EMBL/GenBank/DDBJ databases">
        <authorList>
            <person name="Jaros S."/>
            <person name="Januszkiewicz K."/>
            <person name="Wedrychowicz H."/>
        </authorList>
    </citation>
    <scope>NUCLEOTIDE SEQUENCE [LARGE SCALE GENOMIC DNA]</scope>
    <source>
        <strain evidence="10 11">LMG 20594</strain>
    </source>
</reference>
<dbReference type="InterPro" id="IPR050556">
    <property type="entry name" value="Type_II_TA_system_RNase"/>
</dbReference>
<evidence type="ECO:0000256" key="5">
    <source>
        <dbReference type="ARBA" id="ARBA00022801"/>
    </source>
</evidence>
<feature type="domain" description="PIN" evidence="8">
    <location>
        <begin position="5"/>
        <end position="104"/>
    </location>
</feature>
<evidence type="ECO:0000259" key="8">
    <source>
        <dbReference type="Pfam" id="PF01850"/>
    </source>
</evidence>
<evidence type="ECO:0000313" key="11">
    <source>
        <dbReference type="Proteomes" id="UP000184395"/>
    </source>
</evidence>
<reference evidence="9 12" key="2">
    <citation type="submission" date="2023-07" db="EMBL/GenBank/DDBJ databases">
        <title>Sorghum-associated microbial communities from plants grown in Nebraska, USA.</title>
        <authorList>
            <person name="Schachtman D."/>
        </authorList>
    </citation>
    <scope>NUCLEOTIDE SEQUENCE [LARGE SCALE GENOMIC DNA]</scope>
    <source>
        <strain evidence="9 12">DS1316</strain>
    </source>
</reference>
<evidence type="ECO:0000256" key="6">
    <source>
        <dbReference type="ARBA" id="ARBA00022842"/>
    </source>
</evidence>
<keyword evidence="4" id="KW-0479">Metal-binding</keyword>
<dbReference type="InterPro" id="IPR029060">
    <property type="entry name" value="PIN-like_dom_sf"/>
</dbReference>
<dbReference type="GO" id="GO:0004518">
    <property type="term" value="F:nuclease activity"/>
    <property type="evidence" value="ECO:0007669"/>
    <property type="project" value="UniProtKB-KW"/>
</dbReference>
<evidence type="ECO:0000256" key="7">
    <source>
        <dbReference type="ARBA" id="ARBA00038093"/>
    </source>
</evidence>
<keyword evidence="2" id="KW-1277">Toxin-antitoxin system</keyword>
<dbReference type="Gene3D" id="3.40.50.1010">
    <property type="entry name" value="5'-nuclease"/>
    <property type="match status" value="1"/>
</dbReference>
<gene>
    <name evidence="9" type="ORF">J2804_002381</name>
    <name evidence="10" type="ORF">SAMN05192548_103224</name>
</gene>
<evidence type="ECO:0000256" key="2">
    <source>
        <dbReference type="ARBA" id="ARBA00022649"/>
    </source>
</evidence>
<dbReference type="Proteomes" id="UP000184395">
    <property type="component" value="Unassembled WGS sequence"/>
</dbReference>
<protein>
    <submittedName>
        <fullName evidence="9">Nucleic acid-binding protein</fullName>
    </submittedName>
</protein>
<evidence type="ECO:0000256" key="3">
    <source>
        <dbReference type="ARBA" id="ARBA00022722"/>
    </source>
</evidence>
<comment type="similarity">
    <text evidence="7">Belongs to the PINc/VapC protein family.</text>
</comment>
<accession>A0A1M6UEK3</accession>
<name>A0A1M6UEK3_9BURK</name>
<comment type="cofactor">
    <cofactor evidence="1">
        <name>Mg(2+)</name>
        <dbReference type="ChEBI" id="CHEBI:18420"/>
    </cofactor>
</comment>
<evidence type="ECO:0000313" key="12">
    <source>
        <dbReference type="Proteomes" id="UP001264340"/>
    </source>
</evidence>
<keyword evidence="12" id="KW-1185">Reference proteome</keyword>
<dbReference type="AlphaFoldDB" id="A0A1M6UEK3"/>
<dbReference type="InterPro" id="IPR002716">
    <property type="entry name" value="PIN_dom"/>
</dbReference>
<keyword evidence="3" id="KW-0540">Nuclease</keyword>
<dbReference type="EMBL" id="FRAB01000032">
    <property type="protein sequence ID" value="SHK67488.1"/>
    <property type="molecule type" value="Genomic_DNA"/>
</dbReference>
<dbReference type="PANTHER" id="PTHR33653:SF1">
    <property type="entry name" value="RIBONUCLEASE VAPC2"/>
    <property type="match status" value="1"/>
</dbReference>
<evidence type="ECO:0000256" key="1">
    <source>
        <dbReference type="ARBA" id="ARBA00001946"/>
    </source>
</evidence>
<evidence type="ECO:0000256" key="4">
    <source>
        <dbReference type="ARBA" id="ARBA00022723"/>
    </source>
</evidence>
<evidence type="ECO:0000313" key="10">
    <source>
        <dbReference type="EMBL" id="SHK67488.1"/>
    </source>
</evidence>
<organism evidence="10 11">
    <name type="scientific">Paraburkholderia terricola</name>
    <dbReference type="NCBI Taxonomy" id="169427"/>
    <lineage>
        <taxon>Bacteria</taxon>
        <taxon>Pseudomonadati</taxon>
        <taxon>Pseudomonadota</taxon>
        <taxon>Betaproteobacteria</taxon>
        <taxon>Burkholderiales</taxon>
        <taxon>Burkholderiaceae</taxon>
        <taxon>Paraburkholderia</taxon>
    </lineage>
</organism>
<sequence>MVKALFDTNILIDYLGGVGGAKKELARYEYRAISIITWMEVLVGATPEDEASIRGWLGSFDVIALDSTIANRAVEIRKQKRIRLPDAIVWASAQVNSLLLVSRNVKDFPANEPGVRVPYKV</sequence>
<dbReference type="Pfam" id="PF01850">
    <property type="entry name" value="PIN"/>
    <property type="match status" value="1"/>
</dbReference>
<dbReference type="EMBL" id="JAVDRP010000004">
    <property type="protein sequence ID" value="MDR6408977.1"/>
    <property type="molecule type" value="Genomic_DNA"/>
</dbReference>
<evidence type="ECO:0000313" key="9">
    <source>
        <dbReference type="EMBL" id="MDR6408977.1"/>
    </source>
</evidence>